<sequence length="263" mass="30194">MADILHVLNGDVTAEAFGQTALPGDILVWREVLSEGPLAAKLDANFWHARQAWISQMFEDKPERYQELVLQELGKLNEPYPEVNLWFEYDLHCQMNLLGVMQLLHQQTNLSERTVYLTCPDAPIGAINYKSFGELDAAQLEDVFDNRVQLTDYDFILAAEAWLVCVHSDAAAMQQWFNQVPFWGNLPLLQSALQAHIKRMQVDAQGLSYIEQKLLHLYQNGVRQRAAIYHSFWNESSIYCMGDMELDIYLKGLENKGLINLED</sequence>
<gene>
    <name evidence="2" type="ORF">HH214_05340</name>
</gene>
<evidence type="ECO:0000313" key="3">
    <source>
        <dbReference type="Proteomes" id="UP000503278"/>
    </source>
</evidence>
<dbReference type="InterPro" id="IPR014973">
    <property type="entry name" value="DUF1835"/>
</dbReference>
<dbReference type="Pfam" id="PF08874">
    <property type="entry name" value="DUF1835"/>
    <property type="match status" value="1"/>
</dbReference>
<dbReference type="KEGG" id="mrob:HH214_05340"/>
<evidence type="ECO:0000259" key="1">
    <source>
        <dbReference type="Pfam" id="PF08874"/>
    </source>
</evidence>
<keyword evidence="3" id="KW-1185">Reference proteome</keyword>
<reference evidence="2 3" key="1">
    <citation type="submission" date="2020-04" db="EMBL/GenBank/DDBJ databases">
        <title>Genome sequencing of novel species.</title>
        <authorList>
            <person name="Heo J."/>
            <person name="Kim S.-J."/>
            <person name="Kim J.-S."/>
            <person name="Hong S.-B."/>
            <person name="Kwon S.-W."/>
        </authorList>
    </citation>
    <scope>NUCLEOTIDE SEQUENCE [LARGE SCALE GENOMIC DNA]</scope>
    <source>
        <strain evidence="2 3">F39-2</strain>
    </source>
</reference>
<name>A0A7L5E3I9_9SPHI</name>
<organism evidence="2 3">
    <name type="scientific">Mucilaginibacter robiniae</name>
    <dbReference type="NCBI Taxonomy" id="2728022"/>
    <lineage>
        <taxon>Bacteria</taxon>
        <taxon>Pseudomonadati</taxon>
        <taxon>Bacteroidota</taxon>
        <taxon>Sphingobacteriia</taxon>
        <taxon>Sphingobacteriales</taxon>
        <taxon>Sphingobacteriaceae</taxon>
        <taxon>Mucilaginibacter</taxon>
    </lineage>
</organism>
<dbReference type="RefSeq" id="WP_169606350.1">
    <property type="nucleotide sequence ID" value="NZ_CP051682.1"/>
</dbReference>
<dbReference type="AlphaFoldDB" id="A0A7L5E3I9"/>
<accession>A0A7L5E3I9</accession>
<evidence type="ECO:0000313" key="2">
    <source>
        <dbReference type="EMBL" id="QJD95333.1"/>
    </source>
</evidence>
<dbReference type="EMBL" id="CP051682">
    <property type="protein sequence ID" value="QJD95333.1"/>
    <property type="molecule type" value="Genomic_DNA"/>
</dbReference>
<protein>
    <submittedName>
        <fullName evidence="2">DUF1835 domain-containing protein</fullName>
    </submittedName>
</protein>
<dbReference type="Proteomes" id="UP000503278">
    <property type="component" value="Chromosome"/>
</dbReference>
<feature type="domain" description="DUF1835" evidence="1">
    <location>
        <begin position="6"/>
        <end position="109"/>
    </location>
</feature>
<proteinExistence type="predicted"/>